<comment type="caution">
    <text evidence="1">The sequence shown here is derived from an EMBL/GenBank/DDBJ whole genome shotgun (WGS) entry which is preliminary data.</text>
</comment>
<dbReference type="SUPFAM" id="SSF55961">
    <property type="entry name" value="Bet v1-like"/>
    <property type="match status" value="1"/>
</dbReference>
<evidence type="ECO:0000313" key="2">
    <source>
        <dbReference type="Proteomes" id="UP000607559"/>
    </source>
</evidence>
<gene>
    <name evidence="1" type="ORF">GCM10011511_26710</name>
</gene>
<dbReference type="Gene3D" id="3.30.530.20">
    <property type="match status" value="1"/>
</dbReference>
<dbReference type="InterPro" id="IPR023393">
    <property type="entry name" value="START-like_dom_sf"/>
</dbReference>
<reference evidence="1" key="2">
    <citation type="submission" date="2020-09" db="EMBL/GenBank/DDBJ databases">
        <authorList>
            <person name="Sun Q."/>
            <person name="Zhou Y."/>
        </authorList>
    </citation>
    <scope>NUCLEOTIDE SEQUENCE</scope>
    <source>
        <strain evidence="1">CGMCC 1.15448</strain>
    </source>
</reference>
<evidence type="ECO:0008006" key="3">
    <source>
        <dbReference type="Google" id="ProtNLM"/>
    </source>
</evidence>
<dbReference type="Proteomes" id="UP000607559">
    <property type="component" value="Unassembled WGS sequence"/>
</dbReference>
<evidence type="ECO:0000313" key="1">
    <source>
        <dbReference type="EMBL" id="GGB02118.1"/>
    </source>
</evidence>
<dbReference type="AlphaFoldDB" id="A0A8J2UE03"/>
<organism evidence="1 2">
    <name type="scientific">Puia dinghuensis</name>
    <dbReference type="NCBI Taxonomy" id="1792502"/>
    <lineage>
        <taxon>Bacteria</taxon>
        <taxon>Pseudomonadati</taxon>
        <taxon>Bacteroidota</taxon>
        <taxon>Chitinophagia</taxon>
        <taxon>Chitinophagales</taxon>
        <taxon>Chitinophagaceae</taxon>
        <taxon>Puia</taxon>
    </lineage>
</organism>
<proteinExistence type="predicted"/>
<name>A0A8J2UE03_9BACT</name>
<keyword evidence="2" id="KW-1185">Reference proteome</keyword>
<protein>
    <recommendedName>
        <fullName evidence="3">SRPBCC family protein</fullName>
    </recommendedName>
</protein>
<reference evidence="1" key="1">
    <citation type="journal article" date="2014" name="Int. J. Syst. Evol. Microbiol.">
        <title>Complete genome sequence of Corynebacterium casei LMG S-19264T (=DSM 44701T), isolated from a smear-ripened cheese.</title>
        <authorList>
            <consortium name="US DOE Joint Genome Institute (JGI-PGF)"/>
            <person name="Walter F."/>
            <person name="Albersmeier A."/>
            <person name="Kalinowski J."/>
            <person name="Ruckert C."/>
        </authorList>
    </citation>
    <scope>NUCLEOTIDE SEQUENCE</scope>
    <source>
        <strain evidence="1">CGMCC 1.15448</strain>
    </source>
</reference>
<dbReference type="EMBL" id="BMJC01000003">
    <property type="protein sequence ID" value="GGB02118.1"/>
    <property type="molecule type" value="Genomic_DNA"/>
</dbReference>
<accession>A0A8J2UE03</accession>
<sequence length="101" mass="11611">MNNASVEVGTKLRVLQPKLSPAIWIITKIDQDKILIWEKRSLGLKMISEHLIHSDANETKVTIRMNYEGPLAGLIYQLTRSLTNRYMTMEINGLKKESEKL</sequence>